<keyword evidence="1" id="KW-0812">Transmembrane</keyword>
<keyword evidence="3" id="KW-1185">Reference proteome</keyword>
<evidence type="ECO:0000313" key="2">
    <source>
        <dbReference type="EMBL" id="UZP74565.1"/>
    </source>
</evidence>
<protein>
    <recommendedName>
        <fullName evidence="4">DUF1214 domain-containing protein</fullName>
    </recommendedName>
</protein>
<evidence type="ECO:0000256" key="1">
    <source>
        <dbReference type="SAM" id="Phobius"/>
    </source>
</evidence>
<dbReference type="Proteomes" id="UP001317963">
    <property type="component" value="Chromosome"/>
</dbReference>
<keyword evidence="1" id="KW-0472">Membrane</keyword>
<dbReference type="EMBL" id="CP036501">
    <property type="protein sequence ID" value="UZP74565.1"/>
    <property type="molecule type" value="Genomic_DNA"/>
</dbReference>
<organism evidence="2 3">
    <name type="scientific">Candidatus Paraluminiphilus aquimaris</name>
    <dbReference type="NCBI Taxonomy" id="2518994"/>
    <lineage>
        <taxon>Bacteria</taxon>
        <taxon>Pseudomonadati</taxon>
        <taxon>Pseudomonadota</taxon>
        <taxon>Gammaproteobacteria</taxon>
        <taxon>Cellvibrionales</taxon>
        <taxon>Halieaceae</taxon>
        <taxon>Candidatus Paraluminiphilus</taxon>
    </lineage>
</organism>
<evidence type="ECO:0008006" key="4">
    <source>
        <dbReference type="Google" id="ProtNLM"/>
    </source>
</evidence>
<proteinExistence type="predicted"/>
<name>A0ABY6Q6D7_9GAMM</name>
<sequence>MQDDQFSRTSMFLSAAFGAMSHEKVFKELGWTPRSLSDTVLCHPLVSHREPLTAQESTVKKIALLLVVIAVTAAGFTAGRFTAPAPRFDAQTVDTSNPMDAAFEEFIQAQRDTLALYKAHENFDDPLAAAEAYRGVLYTIVGSIKSGALMSHEYPRAMRGVDWTSKAGLDNPDNNYFFALLDDEGSYRLHGKRGNTTQLIFQLVIGVPGVGNAGSSTNVDVLYDEDLVLDEEGNFEIIVSPERPDDAKNWMKNAPGAESLLVRFTHSNWETERIDPLYIERLDTDGEPPAPLTEASLAAGLKRTSQSMYDRTASWIAIADRMWSLVPNNSIFNMRVTPGGLVGQYSAFGNFKLAPEETMLIEFGDTGAPYMGIQLGNRWFVSMDYENHTSTLNMNQLGCREDESRCYALISLEDPGVANWLDPAGHNEGLIFMRWQGLDSPPTKADQPRTRVLSPEELATYIENLPKVSPKERRSAVQVRRRAVHERFGG</sequence>
<evidence type="ECO:0000313" key="3">
    <source>
        <dbReference type="Proteomes" id="UP001317963"/>
    </source>
</evidence>
<reference evidence="2 3" key="1">
    <citation type="submission" date="2019-02" db="EMBL/GenBank/DDBJ databases">
        <title>Halieaceae_genomes.</title>
        <authorList>
            <person name="Li S.-H."/>
        </authorList>
    </citation>
    <scope>NUCLEOTIDE SEQUENCE [LARGE SCALE GENOMIC DNA]</scope>
    <source>
        <strain evidence="2 3">JH123</strain>
    </source>
</reference>
<feature type="transmembrane region" description="Helical" evidence="1">
    <location>
        <begin position="62"/>
        <end position="81"/>
    </location>
</feature>
<accession>A0ABY6Q6D7</accession>
<gene>
    <name evidence="2" type="ORF">E0F26_07350</name>
</gene>
<keyword evidence="1" id="KW-1133">Transmembrane helix</keyword>